<evidence type="ECO:0000313" key="10">
    <source>
        <dbReference type="Proteomes" id="UP000594454"/>
    </source>
</evidence>
<dbReference type="CDD" id="cd00086">
    <property type="entry name" value="homeodomain"/>
    <property type="match status" value="1"/>
</dbReference>
<keyword evidence="2 5" id="KW-0238">DNA-binding</keyword>
<dbReference type="InParanoid" id="A0A7R8UNT1"/>
<protein>
    <recommendedName>
        <fullName evidence="8">Homeobox domain-containing protein</fullName>
    </recommendedName>
</protein>
<dbReference type="InterPro" id="IPR051000">
    <property type="entry name" value="Homeobox_DNA-bind_prot"/>
</dbReference>
<reference evidence="9 10" key="1">
    <citation type="submission" date="2020-11" db="EMBL/GenBank/DDBJ databases">
        <authorList>
            <person name="Wallbank WR R."/>
            <person name="Pardo Diaz C."/>
            <person name="Kozak K."/>
            <person name="Martin S."/>
            <person name="Jiggins C."/>
            <person name="Moest M."/>
            <person name="Warren A I."/>
            <person name="Generalovic N T."/>
            <person name="Byers J.R.P. K."/>
            <person name="Montejo-Kovacevich G."/>
            <person name="Yen C E."/>
        </authorList>
    </citation>
    <scope>NUCLEOTIDE SEQUENCE [LARGE SCALE GENOMIC DNA]</scope>
</reference>
<evidence type="ECO:0000256" key="6">
    <source>
        <dbReference type="RuleBase" id="RU000682"/>
    </source>
</evidence>
<evidence type="ECO:0000256" key="2">
    <source>
        <dbReference type="ARBA" id="ARBA00023125"/>
    </source>
</evidence>
<dbReference type="GO" id="GO:0000978">
    <property type="term" value="F:RNA polymerase II cis-regulatory region sequence-specific DNA binding"/>
    <property type="evidence" value="ECO:0007669"/>
    <property type="project" value="TreeGrafter"/>
</dbReference>
<dbReference type="Proteomes" id="UP000594454">
    <property type="component" value="Chromosome 3"/>
</dbReference>
<evidence type="ECO:0000256" key="4">
    <source>
        <dbReference type="ARBA" id="ARBA00023242"/>
    </source>
</evidence>
<evidence type="ECO:0000259" key="8">
    <source>
        <dbReference type="PROSITE" id="PS50071"/>
    </source>
</evidence>
<dbReference type="EMBL" id="LR899011">
    <property type="protein sequence ID" value="CAD7084258.1"/>
    <property type="molecule type" value="Genomic_DNA"/>
</dbReference>
<feature type="DNA-binding region" description="Homeobox" evidence="5">
    <location>
        <begin position="141"/>
        <end position="200"/>
    </location>
</feature>
<dbReference type="InterPro" id="IPR009057">
    <property type="entry name" value="Homeodomain-like_sf"/>
</dbReference>
<evidence type="ECO:0000256" key="1">
    <source>
        <dbReference type="ARBA" id="ARBA00004123"/>
    </source>
</evidence>
<feature type="region of interest" description="Disordered" evidence="7">
    <location>
        <begin position="199"/>
        <end position="264"/>
    </location>
</feature>
<feature type="compositionally biased region" description="Basic and acidic residues" evidence="7">
    <location>
        <begin position="245"/>
        <end position="258"/>
    </location>
</feature>
<comment type="subcellular location">
    <subcellularLocation>
        <location evidence="1 5 6">Nucleus</location>
    </subcellularLocation>
</comment>
<dbReference type="Gene3D" id="1.10.10.60">
    <property type="entry name" value="Homeodomain-like"/>
    <property type="match status" value="1"/>
</dbReference>
<accession>A0A7R8UNT1</accession>
<evidence type="ECO:0000256" key="3">
    <source>
        <dbReference type="ARBA" id="ARBA00023155"/>
    </source>
</evidence>
<evidence type="ECO:0000256" key="7">
    <source>
        <dbReference type="SAM" id="MobiDB-lite"/>
    </source>
</evidence>
<dbReference type="GO" id="GO:0030154">
    <property type="term" value="P:cell differentiation"/>
    <property type="evidence" value="ECO:0007669"/>
    <property type="project" value="TreeGrafter"/>
</dbReference>
<dbReference type="InterPro" id="IPR001356">
    <property type="entry name" value="HD"/>
</dbReference>
<name>A0A7R8UNT1_HERIL</name>
<dbReference type="GO" id="GO:0000981">
    <property type="term" value="F:DNA-binding transcription factor activity, RNA polymerase II-specific"/>
    <property type="evidence" value="ECO:0007669"/>
    <property type="project" value="InterPro"/>
</dbReference>
<dbReference type="PROSITE" id="PS50071">
    <property type="entry name" value="HOMEOBOX_2"/>
    <property type="match status" value="1"/>
</dbReference>
<evidence type="ECO:0000313" key="9">
    <source>
        <dbReference type="EMBL" id="CAD7084258.1"/>
    </source>
</evidence>
<dbReference type="PANTHER" id="PTHR24324">
    <property type="entry name" value="HOMEOBOX PROTEIN HHEX"/>
    <property type="match status" value="1"/>
</dbReference>
<keyword evidence="10" id="KW-1185">Reference proteome</keyword>
<gene>
    <name evidence="9" type="ORF">HERILL_LOCUS7163</name>
</gene>
<proteinExistence type="predicted"/>
<keyword evidence="4 5" id="KW-0539">Nucleus</keyword>
<keyword evidence="3 5" id="KW-0371">Homeobox</keyword>
<dbReference type="FunCoup" id="A0A7R8UNT1">
    <property type="interactions" value="10"/>
</dbReference>
<sequence length="264" mass="30175">MNPRTQRKSGFNIDDILEQQEHNETWRQCEGSQKPVIPSVPIESGFQEYTDPATVRRWSYLHMRPENVSYDALYSANLPLYQHMIELQKTSQIVPFPFGMGNPATYLEQYGSVLDKGFPTIPAFYAHSYPAYYIPPGGSKRKGGQIRFTPQQTRSLESRFASAKYLSPEDRRHLAIQLKLSDRQVKTWFQNRRAKYRRSNSSISGSNLQESSAESAGDKKVTGETPMSTIPRRESDLTTDDESSSDERFDSKDTEKHRISSTSS</sequence>
<organism evidence="9 10">
    <name type="scientific">Hermetia illucens</name>
    <name type="common">Black soldier fly</name>
    <dbReference type="NCBI Taxonomy" id="343691"/>
    <lineage>
        <taxon>Eukaryota</taxon>
        <taxon>Metazoa</taxon>
        <taxon>Ecdysozoa</taxon>
        <taxon>Arthropoda</taxon>
        <taxon>Hexapoda</taxon>
        <taxon>Insecta</taxon>
        <taxon>Pterygota</taxon>
        <taxon>Neoptera</taxon>
        <taxon>Endopterygota</taxon>
        <taxon>Diptera</taxon>
        <taxon>Brachycera</taxon>
        <taxon>Stratiomyomorpha</taxon>
        <taxon>Stratiomyidae</taxon>
        <taxon>Hermetiinae</taxon>
        <taxon>Hermetia</taxon>
    </lineage>
</organism>
<dbReference type="GO" id="GO:0005634">
    <property type="term" value="C:nucleus"/>
    <property type="evidence" value="ECO:0007669"/>
    <property type="project" value="UniProtKB-SubCell"/>
</dbReference>
<feature type="compositionally biased region" description="Polar residues" evidence="7">
    <location>
        <begin position="199"/>
        <end position="214"/>
    </location>
</feature>
<evidence type="ECO:0000256" key="5">
    <source>
        <dbReference type="PROSITE-ProRule" id="PRU00108"/>
    </source>
</evidence>
<dbReference type="InterPro" id="IPR017970">
    <property type="entry name" value="Homeobox_CS"/>
</dbReference>
<dbReference type="SMART" id="SM00389">
    <property type="entry name" value="HOX"/>
    <property type="match status" value="1"/>
</dbReference>
<feature type="domain" description="Homeobox" evidence="8">
    <location>
        <begin position="139"/>
        <end position="199"/>
    </location>
</feature>
<dbReference type="SUPFAM" id="SSF46689">
    <property type="entry name" value="Homeodomain-like"/>
    <property type="match status" value="1"/>
</dbReference>
<dbReference type="OrthoDB" id="6159439at2759"/>
<dbReference type="PANTHER" id="PTHR24324:SF5">
    <property type="entry name" value="HEMATOPOIETICALLY-EXPRESSED HOMEOBOX PROTEIN HHEX"/>
    <property type="match status" value="1"/>
</dbReference>
<dbReference type="Pfam" id="PF00046">
    <property type="entry name" value="Homeodomain"/>
    <property type="match status" value="1"/>
</dbReference>
<dbReference type="AlphaFoldDB" id="A0A7R8UNT1"/>
<dbReference type="PROSITE" id="PS00027">
    <property type="entry name" value="HOMEOBOX_1"/>
    <property type="match status" value="1"/>
</dbReference>